<dbReference type="EMBL" id="JAERRJ010000003">
    <property type="protein sequence ID" value="MBL1074643.1"/>
    <property type="molecule type" value="Genomic_DNA"/>
</dbReference>
<sequence length="503" mass="52714">MNTAEILRHFRTHGAPLTLSRAGAVAWDDAEFHHAAYISDPQEYALLALVPGVRDAQRARVLLQTLSVSRTELPAETRAILDKATRALLFGIAPNTVVTVLLALRRLRANHKHTTRAVLTFVLDHPDAELLIAARRPSLRDAFEHALGKATARGLARRIAEGDTDSPELRRKLLRYTTNPATAPARVAQLYAPGTHGIPTLADPVAPLEPPRTREPIVSVTNRGDIAATLVHVYRGGPVAELRSALAGYVAAATRDLPRVSARVALVLDTSESMRGYGDREWALLSQAEALRLVLGEICDHLTVIEAGAAQTAPTDLATGVLNALDTGPRSATGDPGAQTARDDFGDREGVAAGVVPTATPGRAVGPAAPGGAVGSAAPGGAVGSAAPGGAGGPVAPGGAPDLVVVVTDGYENRLPGDLARVAATLPRIGVETPILLCLATFTASDNRGLRDPAPGLPHQIFWHQDDFGALLPWLFAHTASGRDWIAAAATRFLDRRLEGATS</sequence>
<evidence type="ECO:0000256" key="1">
    <source>
        <dbReference type="SAM" id="MobiDB-lite"/>
    </source>
</evidence>
<protein>
    <recommendedName>
        <fullName evidence="4">VWA domain-containing protein</fullName>
    </recommendedName>
</protein>
<reference evidence="2 3" key="1">
    <citation type="submission" date="2021-01" db="EMBL/GenBank/DDBJ databases">
        <title>WGS of actinomycetes isolated from Thailand.</title>
        <authorList>
            <person name="Thawai C."/>
        </authorList>
    </citation>
    <scope>NUCLEOTIDE SEQUENCE [LARGE SCALE GENOMIC DNA]</scope>
    <source>
        <strain evidence="2 3">LPG 2</strain>
    </source>
</reference>
<keyword evidence="3" id="KW-1185">Reference proteome</keyword>
<evidence type="ECO:0000313" key="2">
    <source>
        <dbReference type="EMBL" id="MBL1074643.1"/>
    </source>
</evidence>
<gene>
    <name evidence="2" type="ORF">JK358_09560</name>
</gene>
<name>A0ABS1M1V8_9NOCA</name>
<accession>A0ABS1M1V8</accession>
<comment type="caution">
    <text evidence="2">The sequence shown here is derived from an EMBL/GenBank/DDBJ whole genome shotgun (WGS) entry which is preliminary data.</text>
</comment>
<evidence type="ECO:0008006" key="4">
    <source>
        <dbReference type="Google" id="ProtNLM"/>
    </source>
</evidence>
<dbReference type="RefSeq" id="WP_201945701.1">
    <property type="nucleotide sequence ID" value="NZ_JAERRJ010000003.1"/>
</dbReference>
<feature type="region of interest" description="Disordered" evidence="1">
    <location>
        <begin position="327"/>
        <end position="347"/>
    </location>
</feature>
<organism evidence="2 3">
    <name type="scientific">Nocardia acididurans</name>
    <dbReference type="NCBI Taxonomy" id="2802282"/>
    <lineage>
        <taxon>Bacteria</taxon>
        <taxon>Bacillati</taxon>
        <taxon>Actinomycetota</taxon>
        <taxon>Actinomycetes</taxon>
        <taxon>Mycobacteriales</taxon>
        <taxon>Nocardiaceae</taxon>
        <taxon>Nocardia</taxon>
    </lineage>
</organism>
<proteinExistence type="predicted"/>
<feature type="region of interest" description="Disordered" evidence="1">
    <location>
        <begin position="359"/>
        <end position="379"/>
    </location>
</feature>
<dbReference type="Proteomes" id="UP000602198">
    <property type="component" value="Unassembled WGS sequence"/>
</dbReference>
<evidence type="ECO:0000313" key="3">
    <source>
        <dbReference type="Proteomes" id="UP000602198"/>
    </source>
</evidence>